<reference evidence="2" key="2">
    <citation type="submission" date="2021-12" db="EMBL/GenBank/DDBJ databases">
        <title>Resequencing data analysis of finger millet.</title>
        <authorList>
            <person name="Hatakeyama M."/>
            <person name="Aluri S."/>
            <person name="Balachadran M.T."/>
            <person name="Sivarajan S.R."/>
            <person name="Poveda L."/>
            <person name="Shimizu-Inatsugi R."/>
            <person name="Schlapbach R."/>
            <person name="Sreeman S.M."/>
            <person name="Shimizu K.K."/>
        </authorList>
    </citation>
    <scope>NUCLEOTIDE SEQUENCE</scope>
</reference>
<comment type="caution">
    <text evidence="2">The sequence shown here is derived from an EMBL/GenBank/DDBJ whole genome shotgun (WGS) entry which is preliminary data.</text>
</comment>
<proteinExistence type="predicted"/>
<name>A0AAV5CKN1_ELECO</name>
<evidence type="ECO:0000313" key="3">
    <source>
        <dbReference type="Proteomes" id="UP001054889"/>
    </source>
</evidence>
<sequence length="66" mass="7052">MQIIINLVVFVLVAATVYASSASSAFIGDVRVALKHVDAGKQLSKPELIRRATQRSKARAAARSPC</sequence>
<reference evidence="2" key="1">
    <citation type="journal article" date="2018" name="DNA Res.">
        <title>Multiple hybrid de novo genome assembly of finger millet, an orphan allotetraploid crop.</title>
        <authorList>
            <person name="Hatakeyama M."/>
            <person name="Aluri S."/>
            <person name="Balachadran M.T."/>
            <person name="Sivarajan S.R."/>
            <person name="Patrignani A."/>
            <person name="Gruter S."/>
            <person name="Poveda L."/>
            <person name="Shimizu-Inatsugi R."/>
            <person name="Baeten J."/>
            <person name="Francoijs K.J."/>
            <person name="Nataraja K.N."/>
            <person name="Reddy Y.A.N."/>
            <person name="Phadnis S."/>
            <person name="Ravikumar R.L."/>
            <person name="Schlapbach R."/>
            <person name="Sreeman S.M."/>
            <person name="Shimizu K.K."/>
        </authorList>
    </citation>
    <scope>NUCLEOTIDE SEQUENCE</scope>
</reference>
<accession>A0AAV5CKN1</accession>
<protein>
    <submittedName>
        <fullName evidence="2">Uncharacterized protein</fullName>
    </submittedName>
</protein>
<evidence type="ECO:0000313" key="2">
    <source>
        <dbReference type="EMBL" id="GJM98637.1"/>
    </source>
</evidence>
<keyword evidence="1" id="KW-0732">Signal</keyword>
<organism evidence="2 3">
    <name type="scientific">Eleusine coracana subsp. coracana</name>
    <dbReference type="NCBI Taxonomy" id="191504"/>
    <lineage>
        <taxon>Eukaryota</taxon>
        <taxon>Viridiplantae</taxon>
        <taxon>Streptophyta</taxon>
        <taxon>Embryophyta</taxon>
        <taxon>Tracheophyta</taxon>
        <taxon>Spermatophyta</taxon>
        <taxon>Magnoliopsida</taxon>
        <taxon>Liliopsida</taxon>
        <taxon>Poales</taxon>
        <taxon>Poaceae</taxon>
        <taxon>PACMAD clade</taxon>
        <taxon>Chloridoideae</taxon>
        <taxon>Cynodonteae</taxon>
        <taxon>Eleusininae</taxon>
        <taxon>Eleusine</taxon>
    </lineage>
</organism>
<dbReference type="Proteomes" id="UP001054889">
    <property type="component" value="Unassembled WGS sequence"/>
</dbReference>
<dbReference type="AlphaFoldDB" id="A0AAV5CKN1"/>
<dbReference type="EMBL" id="BQKI01000007">
    <property type="protein sequence ID" value="GJM98637.1"/>
    <property type="molecule type" value="Genomic_DNA"/>
</dbReference>
<evidence type="ECO:0000256" key="1">
    <source>
        <dbReference type="SAM" id="SignalP"/>
    </source>
</evidence>
<feature type="signal peptide" evidence="1">
    <location>
        <begin position="1"/>
        <end position="19"/>
    </location>
</feature>
<keyword evidence="3" id="KW-1185">Reference proteome</keyword>
<feature type="chain" id="PRO_5043921337" evidence="1">
    <location>
        <begin position="20"/>
        <end position="66"/>
    </location>
</feature>
<gene>
    <name evidence="2" type="primary">ga15666</name>
    <name evidence="2" type="ORF">PR202_ga15666</name>
</gene>